<name>A0A7W3QSP3_ACTNM</name>
<dbReference type="AlphaFoldDB" id="A0A7W3QSP3"/>
<keyword evidence="3" id="KW-1185">Reference proteome</keyword>
<keyword evidence="1" id="KW-0175">Coiled coil</keyword>
<feature type="coiled-coil region" evidence="1">
    <location>
        <begin position="7"/>
        <end position="75"/>
    </location>
</feature>
<accession>A0A7W3QSP3</accession>
<proteinExistence type="predicted"/>
<evidence type="ECO:0000313" key="3">
    <source>
        <dbReference type="Proteomes" id="UP000572680"/>
    </source>
</evidence>
<dbReference type="RefSeq" id="WP_182849403.1">
    <property type="nucleotide sequence ID" value="NZ_BAAALP010000067.1"/>
</dbReference>
<reference evidence="2 3" key="1">
    <citation type="submission" date="2020-08" db="EMBL/GenBank/DDBJ databases">
        <title>Genomic Encyclopedia of Type Strains, Phase IV (KMG-IV): sequencing the most valuable type-strain genomes for metagenomic binning, comparative biology and taxonomic classification.</title>
        <authorList>
            <person name="Goeker M."/>
        </authorList>
    </citation>
    <scope>NUCLEOTIDE SEQUENCE [LARGE SCALE GENOMIC DNA]</scope>
    <source>
        <strain evidence="2 3">DSM 44197</strain>
    </source>
</reference>
<dbReference type="EMBL" id="JACJIA010000026">
    <property type="protein sequence ID" value="MBA8957598.1"/>
    <property type="molecule type" value="Genomic_DNA"/>
</dbReference>
<gene>
    <name evidence="2" type="ORF">HNR61_009293</name>
</gene>
<sequence length="75" mass="8609">MSESESVRGKRERITEIEESVAVLRRELGERTDDPMDFGDAGQDLEAREQQLSMIEALEGERRRLLDELGESDRS</sequence>
<dbReference type="Proteomes" id="UP000572680">
    <property type="component" value="Unassembled WGS sequence"/>
</dbReference>
<evidence type="ECO:0000313" key="2">
    <source>
        <dbReference type="EMBL" id="MBA8957598.1"/>
    </source>
</evidence>
<organism evidence="2 3">
    <name type="scientific">Actinomadura namibiensis</name>
    <dbReference type="NCBI Taxonomy" id="182080"/>
    <lineage>
        <taxon>Bacteria</taxon>
        <taxon>Bacillati</taxon>
        <taxon>Actinomycetota</taxon>
        <taxon>Actinomycetes</taxon>
        <taxon>Streptosporangiales</taxon>
        <taxon>Thermomonosporaceae</taxon>
        <taxon>Actinomadura</taxon>
    </lineage>
</organism>
<evidence type="ECO:0000256" key="1">
    <source>
        <dbReference type="SAM" id="Coils"/>
    </source>
</evidence>
<protein>
    <submittedName>
        <fullName evidence="2">Uncharacterized protein</fullName>
    </submittedName>
</protein>
<comment type="caution">
    <text evidence="2">The sequence shown here is derived from an EMBL/GenBank/DDBJ whole genome shotgun (WGS) entry which is preliminary data.</text>
</comment>